<reference evidence="1 2" key="1">
    <citation type="submission" date="2024-09" db="EMBL/GenBank/DDBJ databases">
        <authorList>
            <person name="Sun Q."/>
            <person name="Mori K."/>
        </authorList>
    </citation>
    <scope>NUCLEOTIDE SEQUENCE [LARGE SCALE GENOMIC DNA]</scope>
    <source>
        <strain evidence="1 2">JCM 13519</strain>
    </source>
</reference>
<evidence type="ECO:0000313" key="2">
    <source>
        <dbReference type="Proteomes" id="UP001589536"/>
    </source>
</evidence>
<name>A0ABV5UN13_9MICC</name>
<comment type="caution">
    <text evidence="1">The sequence shown here is derived from an EMBL/GenBank/DDBJ whole genome shotgun (WGS) entry which is preliminary data.</text>
</comment>
<evidence type="ECO:0000313" key="1">
    <source>
        <dbReference type="EMBL" id="MFB9713909.1"/>
    </source>
</evidence>
<proteinExistence type="predicted"/>
<sequence length="212" mass="22961">MTTTTARQPKGISSGGQFAATAHSEPGIVLTGSRAEFVNEQHLYERELEALAGPDAVIEEKYPRTGSEARRLLKNTRGEADGKIRMVRLEAYCSPDTEPGEHIEIVGPKDGRPIIVDVCSGIPNLKVVSGTAIIRARSNWGNSMDIGTGAEAVIVSSAGYKITTRCDKGGKVTFVCPTEKNRFRPFGYGEILLSTGTDTDRIPYGRPVYEPF</sequence>
<gene>
    <name evidence="1" type="ORF">ACFFPI_07045</name>
</gene>
<dbReference type="EMBL" id="JBHMBH010000019">
    <property type="protein sequence ID" value="MFB9713909.1"/>
    <property type="molecule type" value="Genomic_DNA"/>
</dbReference>
<dbReference type="RefSeq" id="WP_345041978.1">
    <property type="nucleotide sequence ID" value="NZ_BAABED010000001.1"/>
</dbReference>
<organism evidence="1 2">
    <name type="scientific">Arthrobacter methylotrophus</name>
    <dbReference type="NCBI Taxonomy" id="121291"/>
    <lineage>
        <taxon>Bacteria</taxon>
        <taxon>Bacillati</taxon>
        <taxon>Actinomycetota</taxon>
        <taxon>Actinomycetes</taxon>
        <taxon>Micrococcales</taxon>
        <taxon>Micrococcaceae</taxon>
        <taxon>Arthrobacter</taxon>
    </lineage>
</organism>
<protein>
    <submittedName>
        <fullName evidence="1">Uncharacterized protein</fullName>
    </submittedName>
</protein>
<accession>A0ABV5UN13</accession>
<keyword evidence="2" id="KW-1185">Reference proteome</keyword>
<dbReference type="Proteomes" id="UP001589536">
    <property type="component" value="Unassembled WGS sequence"/>
</dbReference>